<accession>A0ABV2BWZ6</accession>
<organism evidence="5 6">
    <name type="scientific">Aliikangiella maris</name>
    <dbReference type="NCBI Taxonomy" id="3162458"/>
    <lineage>
        <taxon>Bacteria</taxon>
        <taxon>Pseudomonadati</taxon>
        <taxon>Pseudomonadota</taxon>
        <taxon>Gammaproteobacteria</taxon>
        <taxon>Oceanospirillales</taxon>
        <taxon>Pleioneaceae</taxon>
        <taxon>Aliikangiella</taxon>
    </lineage>
</organism>
<comment type="caution">
    <text evidence="5">The sequence shown here is derived from an EMBL/GenBank/DDBJ whole genome shotgun (WGS) entry which is preliminary data.</text>
</comment>
<protein>
    <submittedName>
        <fullName evidence="5">Response regulator</fullName>
    </submittedName>
</protein>
<dbReference type="PANTHER" id="PTHR44591">
    <property type="entry name" value="STRESS RESPONSE REGULATOR PROTEIN 1"/>
    <property type="match status" value="1"/>
</dbReference>
<dbReference type="SMART" id="SM00448">
    <property type="entry name" value="REC"/>
    <property type="match status" value="2"/>
</dbReference>
<name>A0ABV2BWZ6_9GAMM</name>
<feature type="domain" description="Response regulatory" evidence="4">
    <location>
        <begin position="127"/>
        <end position="245"/>
    </location>
</feature>
<dbReference type="RefSeq" id="WP_353897000.1">
    <property type="nucleotide sequence ID" value="NZ_JBEVCJ010000021.1"/>
</dbReference>
<dbReference type="Pfam" id="PF01627">
    <property type="entry name" value="Hpt"/>
    <property type="match status" value="1"/>
</dbReference>
<dbReference type="Gene3D" id="1.20.120.160">
    <property type="entry name" value="HPT domain"/>
    <property type="match status" value="1"/>
</dbReference>
<dbReference type="SUPFAM" id="SSF47226">
    <property type="entry name" value="Histidine-containing phosphotransfer domain, HPT domain"/>
    <property type="match status" value="1"/>
</dbReference>
<evidence type="ECO:0000259" key="4">
    <source>
        <dbReference type="PROSITE" id="PS50110"/>
    </source>
</evidence>
<evidence type="ECO:0000256" key="1">
    <source>
        <dbReference type="ARBA" id="ARBA00022553"/>
    </source>
</evidence>
<reference evidence="5 6" key="1">
    <citation type="submission" date="2024-06" db="EMBL/GenBank/DDBJ databases">
        <authorList>
            <person name="Li F."/>
        </authorList>
    </citation>
    <scope>NUCLEOTIDE SEQUENCE [LARGE SCALE GENOMIC DNA]</scope>
    <source>
        <strain evidence="5 6">GXAS 311</strain>
    </source>
</reference>
<dbReference type="InterPro" id="IPR008207">
    <property type="entry name" value="Sig_transdc_His_kin_Hpt_dom"/>
</dbReference>
<evidence type="ECO:0000313" key="5">
    <source>
        <dbReference type="EMBL" id="MET1256414.1"/>
    </source>
</evidence>
<sequence length="387" mass="43525">MTSEFKKQLSQLTADFKQEIPLRLSAIKQEYQLINPKKWHAGAEKKLYALLHKLAGTAGTLGWHALSEASSELLKQLSQISAQATPDLSMWEKIGLTIFDLEQIAEIQVIKQPDELEMEFPSTVGQLIFIVDDDNTLTELLANTLHNKGYITEQFNSPDDFAQTCRNGHYPDLVLMDMDFPDGAFAGGEVIAQLRHELDIHLPSIFISKHDSMESRLTAFRAGASRYLLKPVNLEQLCRLTDELCTPCGEDPYRVMVVDDDNYTLHAFVIALEAAGMVVEGVNNPLEVLDRVRLFMPDVLLLDVYMPEATGPEIAAVLREEEQLSWLPILFLSVETDPSKHALALAHGGDDFLMKPIQPNYLQEAVKARAWRARRNRQLMRAALATL</sequence>
<evidence type="ECO:0000256" key="3">
    <source>
        <dbReference type="PROSITE-ProRule" id="PRU00169"/>
    </source>
</evidence>
<gene>
    <name evidence="5" type="ORF">ABVT43_14835</name>
</gene>
<dbReference type="Proteomes" id="UP001548189">
    <property type="component" value="Unassembled WGS sequence"/>
</dbReference>
<dbReference type="InterPro" id="IPR011006">
    <property type="entry name" value="CheY-like_superfamily"/>
</dbReference>
<dbReference type="PROSITE" id="PS50110">
    <property type="entry name" value="RESPONSE_REGULATORY"/>
    <property type="match status" value="2"/>
</dbReference>
<keyword evidence="2" id="KW-0902">Two-component regulatory system</keyword>
<proteinExistence type="predicted"/>
<keyword evidence="6" id="KW-1185">Reference proteome</keyword>
<dbReference type="InterPro" id="IPR050595">
    <property type="entry name" value="Bact_response_regulator"/>
</dbReference>
<dbReference type="SUPFAM" id="SSF52172">
    <property type="entry name" value="CheY-like"/>
    <property type="match status" value="2"/>
</dbReference>
<feature type="domain" description="Response regulatory" evidence="4">
    <location>
        <begin position="254"/>
        <end position="370"/>
    </location>
</feature>
<dbReference type="EMBL" id="JBEVCJ010000021">
    <property type="protein sequence ID" value="MET1256414.1"/>
    <property type="molecule type" value="Genomic_DNA"/>
</dbReference>
<dbReference type="Gene3D" id="3.40.50.2300">
    <property type="match status" value="2"/>
</dbReference>
<dbReference type="InterPro" id="IPR001789">
    <property type="entry name" value="Sig_transdc_resp-reg_receiver"/>
</dbReference>
<evidence type="ECO:0000256" key="2">
    <source>
        <dbReference type="ARBA" id="ARBA00023012"/>
    </source>
</evidence>
<dbReference type="InterPro" id="IPR036641">
    <property type="entry name" value="HPT_dom_sf"/>
</dbReference>
<feature type="modified residue" description="4-aspartylphosphate" evidence="3">
    <location>
        <position position="177"/>
    </location>
</feature>
<keyword evidence="1 3" id="KW-0597">Phosphoprotein</keyword>
<dbReference type="CDD" id="cd00156">
    <property type="entry name" value="REC"/>
    <property type="match status" value="2"/>
</dbReference>
<dbReference type="Pfam" id="PF00072">
    <property type="entry name" value="Response_reg"/>
    <property type="match status" value="2"/>
</dbReference>
<evidence type="ECO:0000313" key="6">
    <source>
        <dbReference type="Proteomes" id="UP001548189"/>
    </source>
</evidence>
<dbReference type="PANTHER" id="PTHR44591:SF3">
    <property type="entry name" value="RESPONSE REGULATORY DOMAIN-CONTAINING PROTEIN"/>
    <property type="match status" value="1"/>
</dbReference>
<feature type="modified residue" description="4-aspartylphosphate" evidence="3">
    <location>
        <position position="303"/>
    </location>
</feature>